<dbReference type="PROSITE" id="PS50111">
    <property type="entry name" value="CHEMOTAXIS_TRANSDUC_2"/>
    <property type="match status" value="1"/>
</dbReference>
<evidence type="ECO:0000313" key="7">
    <source>
        <dbReference type="Proteomes" id="UP001596378"/>
    </source>
</evidence>
<dbReference type="RefSeq" id="WP_378050967.1">
    <property type="nucleotide sequence ID" value="NZ_JBHMDN010000031.1"/>
</dbReference>
<dbReference type="PROSITE" id="PS50113">
    <property type="entry name" value="PAC"/>
    <property type="match status" value="1"/>
</dbReference>
<evidence type="ECO:0000313" key="6">
    <source>
        <dbReference type="EMBL" id="MFC7152831.1"/>
    </source>
</evidence>
<dbReference type="SUPFAM" id="SSF58104">
    <property type="entry name" value="Methyl-accepting chemotaxis protein (MCP) signaling domain"/>
    <property type="match status" value="1"/>
</dbReference>
<dbReference type="Gene3D" id="1.10.287.950">
    <property type="entry name" value="Methyl-accepting chemotaxis protein"/>
    <property type="match status" value="1"/>
</dbReference>
<dbReference type="Proteomes" id="UP001596378">
    <property type="component" value="Unassembled WGS sequence"/>
</dbReference>
<organism evidence="6 7">
    <name type="scientific">Cohnella cellulosilytica</name>
    <dbReference type="NCBI Taxonomy" id="986710"/>
    <lineage>
        <taxon>Bacteria</taxon>
        <taxon>Bacillati</taxon>
        <taxon>Bacillota</taxon>
        <taxon>Bacilli</taxon>
        <taxon>Bacillales</taxon>
        <taxon>Paenibacillaceae</taxon>
        <taxon>Cohnella</taxon>
    </lineage>
</organism>
<evidence type="ECO:0000259" key="4">
    <source>
        <dbReference type="PROSITE" id="PS50112"/>
    </source>
</evidence>
<dbReference type="EMBL" id="JBHTAI010000026">
    <property type="protein sequence ID" value="MFC7152831.1"/>
    <property type="molecule type" value="Genomic_DNA"/>
</dbReference>
<evidence type="ECO:0000259" key="5">
    <source>
        <dbReference type="PROSITE" id="PS50113"/>
    </source>
</evidence>
<dbReference type="SUPFAM" id="SSF55785">
    <property type="entry name" value="PYP-like sensor domain (PAS domain)"/>
    <property type="match status" value="1"/>
</dbReference>
<dbReference type="PROSITE" id="PS50112">
    <property type="entry name" value="PAS"/>
    <property type="match status" value="1"/>
</dbReference>
<dbReference type="Pfam" id="PF08448">
    <property type="entry name" value="PAS_4"/>
    <property type="match status" value="1"/>
</dbReference>
<gene>
    <name evidence="6" type="ORF">ACFQMJ_30200</name>
</gene>
<keyword evidence="1 2" id="KW-0807">Transducer</keyword>
<dbReference type="PANTHER" id="PTHR32089">
    <property type="entry name" value="METHYL-ACCEPTING CHEMOTAXIS PROTEIN MCPB"/>
    <property type="match status" value="1"/>
</dbReference>
<dbReference type="InterPro" id="IPR013656">
    <property type="entry name" value="PAS_4"/>
</dbReference>
<dbReference type="NCBIfam" id="TIGR00229">
    <property type="entry name" value="sensory_box"/>
    <property type="match status" value="1"/>
</dbReference>
<feature type="domain" description="Methyl-accepting transducer" evidence="3">
    <location>
        <begin position="111"/>
        <end position="306"/>
    </location>
</feature>
<protein>
    <submittedName>
        <fullName evidence="6">Methyl-accepting chemotaxis protein</fullName>
    </submittedName>
</protein>
<dbReference type="PANTHER" id="PTHR32089:SF114">
    <property type="entry name" value="METHYL-ACCEPTING CHEMOTAXIS PROTEIN MCPB"/>
    <property type="match status" value="1"/>
</dbReference>
<dbReference type="InterPro" id="IPR000700">
    <property type="entry name" value="PAS-assoc_C"/>
</dbReference>
<dbReference type="SMART" id="SM00283">
    <property type="entry name" value="MA"/>
    <property type="match status" value="1"/>
</dbReference>
<name>A0ABW2FI21_9BACL</name>
<sequence length="306" mass="34486">MDTFHENSHDPVTNELVFKALEQNLAIIRFDLNRRVTYVNDIFAATLGYPKEQMIGMHHQELCFDEFIRSRDYEEFWSNLFNGNSYQDKIDRKNANGEHVWLEATYMPVYDEQSEQILGVSKIATDITNRQNNITAVVKELRMMSTDLNDRTARGTEQSKQLSSGISSIAAVSEQNREILVQLQEQAKAIQGIVQTIRDIASQTQLLSLNAAIEAAHAGDFGRSFDVVAKEVRKLSDNVAQSSIEIRDSVNGITQEITYMTQGMLKVQSQVEDSQKQIQTALAEFDGISDAASQLDAKAEYVTHIV</sequence>
<comment type="caution">
    <text evidence="6">The sequence shown here is derived from an EMBL/GenBank/DDBJ whole genome shotgun (WGS) entry which is preliminary data.</text>
</comment>
<dbReference type="CDD" id="cd00130">
    <property type="entry name" value="PAS"/>
    <property type="match status" value="1"/>
</dbReference>
<proteinExistence type="predicted"/>
<dbReference type="Pfam" id="PF00015">
    <property type="entry name" value="MCPsignal"/>
    <property type="match status" value="1"/>
</dbReference>
<feature type="domain" description="PAC" evidence="5">
    <location>
        <begin position="84"/>
        <end position="139"/>
    </location>
</feature>
<dbReference type="InterPro" id="IPR004089">
    <property type="entry name" value="MCPsignal_dom"/>
</dbReference>
<evidence type="ECO:0000259" key="3">
    <source>
        <dbReference type="PROSITE" id="PS50111"/>
    </source>
</evidence>
<accession>A0ABW2FI21</accession>
<dbReference type="Gene3D" id="3.30.450.20">
    <property type="entry name" value="PAS domain"/>
    <property type="match status" value="1"/>
</dbReference>
<dbReference type="InterPro" id="IPR035965">
    <property type="entry name" value="PAS-like_dom_sf"/>
</dbReference>
<evidence type="ECO:0000256" key="2">
    <source>
        <dbReference type="PROSITE-ProRule" id="PRU00284"/>
    </source>
</evidence>
<dbReference type="InterPro" id="IPR000014">
    <property type="entry name" value="PAS"/>
</dbReference>
<feature type="domain" description="PAS" evidence="4">
    <location>
        <begin position="27"/>
        <end position="76"/>
    </location>
</feature>
<keyword evidence="7" id="KW-1185">Reference proteome</keyword>
<reference evidence="7" key="1">
    <citation type="journal article" date="2019" name="Int. J. Syst. Evol. Microbiol.">
        <title>The Global Catalogue of Microorganisms (GCM) 10K type strain sequencing project: providing services to taxonomists for standard genome sequencing and annotation.</title>
        <authorList>
            <consortium name="The Broad Institute Genomics Platform"/>
            <consortium name="The Broad Institute Genome Sequencing Center for Infectious Disease"/>
            <person name="Wu L."/>
            <person name="Ma J."/>
        </authorList>
    </citation>
    <scope>NUCLEOTIDE SEQUENCE [LARGE SCALE GENOMIC DNA]</scope>
    <source>
        <strain evidence="7">KCTC 12907</strain>
    </source>
</reference>
<evidence type="ECO:0000256" key="1">
    <source>
        <dbReference type="ARBA" id="ARBA00023224"/>
    </source>
</evidence>